<dbReference type="InterPro" id="IPR051684">
    <property type="entry name" value="Electron_Trans/Redox"/>
</dbReference>
<dbReference type="PANTHER" id="PTHR30176">
    <property type="entry name" value="FERREDOXIN-TYPE PROTEIN NAPH"/>
    <property type="match status" value="1"/>
</dbReference>
<evidence type="ECO:0000256" key="1">
    <source>
        <dbReference type="ARBA" id="ARBA00022448"/>
    </source>
</evidence>
<gene>
    <name evidence="10" type="primary">napH</name>
    <name evidence="10" type="ORF">IPJ38_18345</name>
</gene>
<feature type="domain" description="4Fe-4S ferredoxin-type" evidence="9">
    <location>
        <begin position="217"/>
        <end position="248"/>
    </location>
</feature>
<keyword evidence="4" id="KW-0677">Repeat</keyword>
<dbReference type="Pfam" id="PF12838">
    <property type="entry name" value="Fer4_7"/>
    <property type="match status" value="1"/>
</dbReference>
<keyword evidence="8" id="KW-0472">Membrane</keyword>
<keyword evidence="5" id="KW-0249">Electron transport</keyword>
<comment type="caution">
    <text evidence="10">The sequence shown here is derived from an EMBL/GenBank/DDBJ whole genome shotgun (WGS) entry which is preliminary data.</text>
</comment>
<dbReference type="GO" id="GO:0005886">
    <property type="term" value="C:plasma membrane"/>
    <property type="evidence" value="ECO:0007669"/>
    <property type="project" value="TreeGrafter"/>
</dbReference>
<evidence type="ECO:0000256" key="8">
    <source>
        <dbReference type="SAM" id="Phobius"/>
    </source>
</evidence>
<keyword evidence="1" id="KW-0813">Transport</keyword>
<feature type="transmembrane region" description="Helical" evidence="8">
    <location>
        <begin position="85"/>
        <end position="106"/>
    </location>
</feature>
<keyword evidence="8" id="KW-1133">Transmembrane helix</keyword>
<dbReference type="NCBIfam" id="NF007013">
    <property type="entry name" value="PRK09477.1"/>
    <property type="match status" value="1"/>
</dbReference>
<dbReference type="PROSITE" id="PS00198">
    <property type="entry name" value="4FE4S_FER_1"/>
    <property type="match status" value="1"/>
</dbReference>
<evidence type="ECO:0000256" key="5">
    <source>
        <dbReference type="ARBA" id="ARBA00022982"/>
    </source>
</evidence>
<dbReference type="InterPro" id="IPR017896">
    <property type="entry name" value="4Fe4S_Fe-S-bd"/>
</dbReference>
<reference evidence="10 11" key="1">
    <citation type="submission" date="2020-10" db="EMBL/GenBank/DDBJ databases">
        <title>Connecting structure to function with the recovery of over 1000 high-quality activated sludge metagenome-assembled genomes encoding full-length rRNA genes using long-read sequencing.</title>
        <authorList>
            <person name="Singleton C.M."/>
            <person name="Petriglieri F."/>
            <person name="Kristensen J.M."/>
            <person name="Kirkegaard R.H."/>
            <person name="Michaelsen T.Y."/>
            <person name="Andersen M.H."/>
            <person name="Karst S.M."/>
            <person name="Dueholm M.S."/>
            <person name="Nielsen P.H."/>
            <person name="Albertsen M."/>
        </authorList>
    </citation>
    <scope>NUCLEOTIDE SEQUENCE [LARGE SCALE GENOMIC DNA]</scope>
    <source>
        <strain evidence="10">EsbW_18-Q3-R4-48_BATAC.463</strain>
    </source>
</reference>
<evidence type="ECO:0000313" key="11">
    <source>
        <dbReference type="Proteomes" id="UP000739411"/>
    </source>
</evidence>
<dbReference type="PROSITE" id="PS51379">
    <property type="entry name" value="4FE4S_FER_2"/>
    <property type="match status" value="2"/>
</dbReference>
<dbReference type="Pfam" id="PF12801">
    <property type="entry name" value="Fer4_5"/>
    <property type="match status" value="2"/>
</dbReference>
<feature type="domain" description="4Fe-4S ferredoxin-type" evidence="9">
    <location>
        <begin position="255"/>
        <end position="283"/>
    </location>
</feature>
<dbReference type="EMBL" id="JADJMS010000046">
    <property type="protein sequence ID" value="MBK7416767.1"/>
    <property type="molecule type" value="Genomic_DNA"/>
</dbReference>
<dbReference type="PANTHER" id="PTHR30176:SF3">
    <property type="entry name" value="FERREDOXIN-TYPE PROTEIN NAPH"/>
    <property type="match status" value="1"/>
</dbReference>
<feature type="transmembrane region" description="Helical" evidence="8">
    <location>
        <begin position="34"/>
        <end position="51"/>
    </location>
</feature>
<dbReference type="AlphaFoldDB" id="A0A935JZZ8"/>
<proteinExistence type="predicted"/>
<name>A0A935JZZ8_9RHOO</name>
<evidence type="ECO:0000256" key="4">
    <source>
        <dbReference type="ARBA" id="ARBA00022737"/>
    </source>
</evidence>
<accession>A0A935JZZ8</accession>
<dbReference type="InterPro" id="IPR011886">
    <property type="entry name" value="NapH_MauN"/>
</dbReference>
<evidence type="ECO:0000256" key="7">
    <source>
        <dbReference type="ARBA" id="ARBA00023014"/>
    </source>
</evidence>
<dbReference type="NCBIfam" id="TIGR02163">
    <property type="entry name" value="napH"/>
    <property type="match status" value="1"/>
</dbReference>
<keyword evidence="8" id="KW-0812">Transmembrane</keyword>
<evidence type="ECO:0000256" key="6">
    <source>
        <dbReference type="ARBA" id="ARBA00023004"/>
    </source>
</evidence>
<feature type="transmembrane region" description="Helical" evidence="8">
    <location>
        <begin position="170"/>
        <end position="192"/>
    </location>
</feature>
<dbReference type="GO" id="GO:0046872">
    <property type="term" value="F:metal ion binding"/>
    <property type="evidence" value="ECO:0007669"/>
    <property type="project" value="UniProtKB-KW"/>
</dbReference>
<dbReference type="Gene3D" id="3.30.70.20">
    <property type="match status" value="1"/>
</dbReference>
<keyword evidence="3" id="KW-0479">Metal-binding</keyword>
<evidence type="ECO:0000256" key="3">
    <source>
        <dbReference type="ARBA" id="ARBA00022723"/>
    </source>
</evidence>
<feature type="transmembrane region" description="Helical" evidence="8">
    <location>
        <begin position="140"/>
        <end position="158"/>
    </location>
</feature>
<sequence>MSAAQDKRIGAEAVAEKGWLVAHKWLILRRISQLTILALFLAGPWFGLWIVKGNLAYSYTLGVLPLTDPYVALQSMVTGHLPETLGLIGMAIVLVFYLLVGGRVYCSWVCPVNIVTDAAGWLRDRLGIKGSAHLGRNTRYWILGMTFVGSAITGVVLWELINPVSMLHRGLIFGLGTAWTVILSVFLFDLFVMSRGWCGRLCPVGAFYSLLGRWSPVRISATKRSACNDCMDCFEVCPEPHVIRPALKGEGKGIGPVILGPNCTNCGRCIDVCSKDVFTFGLRFNNPVSTSQPAVAQPETK</sequence>
<keyword evidence="7" id="KW-0411">Iron-sulfur</keyword>
<evidence type="ECO:0000313" key="10">
    <source>
        <dbReference type="EMBL" id="MBK7416767.1"/>
    </source>
</evidence>
<keyword evidence="2" id="KW-0004">4Fe-4S</keyword>
<dbReference type="GO" id="GO:0051539">
    <property type="term" value="F:4 iron, 4 sulfur cluster binding"/>
    <property type="evidence" value="ECO:0007669"/>
    <property type="project" value="UniProtKB-KW"/>
</dbReference>
<protein>
    <submittedName>
        <fullName evidence="10">Quinol dehydrogenase ferredoxin subunit NapH</fullName>
    </submittedName>
</protein>
<organism evidence="10 11">
    <name type="scientific">Candidatus Dechloromonas phosphorivorans</name>
    <dbReference type="NCBI Taxonomy" id="2899244"/>
    <lineage>
        <taxon>Bacteria</taxon>
        <taxon>Pseudomonadati</taxon>
        <taxon>Pseudomonadota</taxon>
        <taxon>Betaproteobacteria</taxon>
        <taxon>Rhodocyclales</taxon>
        <taxon>Azonexaceae</taxon>
        <taxon>Dechloromonas</taxon>
    </lineage>
</organism>
<dbReference type="Proteomes" id="UP000739411">
    <property type="component" value="Unassembled WGS sequence"/>
</dbReference>
<evidence type="ECO:0000256" key="2">
    <source>
        <dbReference type="ARBA" id="ARBA00022485"/>
    </source>
</evidence>
<dbReference type="InterPro" id="IPR017900">
    <property type="entry name" value="4Fe4S_Fe_S_CS"/>
</dbReference>
<evidence type="ECO:0000259" key="9">
    <source>
        <dbReference type="PROSITE" id="PS51379"/>
    </source>
</evidence>
<dbReference type="SUPFAM" id="SSF54862">
    <property type="entry name" value="4Fe-4S ferredoxins"/>
    <property type="match status" value="1"/>
</dbReference>
<keyword evidence="6" id="KW-0408">Iron</keyword>